<dbReference type="Proteomes" id="UP000660801">
    <property type="component" value="Unassembled WGS sequence"/>
</dbReference>
<dbReference type="GO" id="GO:0004175">
    <property type="term" value="F:endopeptidase activity"/>
    <property type="evidence" value="ECO:0007669"/>
    <property type="project" value="UniProtKB-ARBA"/>
</dbReference>
<dbReference type="AlphaFoldDB" id="A0A917A6Z8"/>
<evidence type="ECO:0000259" key="3">
    <source>
        <dbReference type="Pfam" id="PF02517"/>
    </source>
</evidence>
<keyword evidence="5" id="KW-1185">Reference proteome</keyword>
<name>A0A917A6Z8_9STRE</name>
<dbReference type="EMBL" id="BMJN01000018">
    <property type="protein sequence ID" value="GGE32095.1"/>
    <property type="molecule type" value="Genomic_DNA"/>
</dbReference>
<dbReference type="OrthoDB" id="324900at2"/>
<feature type="transmembrane region" description="Helical" evidence="2">
    <location>
        <begin position="98"/>
        <end position="119"/>
    </location>
</feature>
<dbReference type="GO" id="GO:0080120">
    <property type="term" value="P:CAAX-box protein maturation"/>
    <property type="evidence" value="ECO:0007669"/>
    <property type="project" value="UniProtKB-ARBA"/>
</dbReference>
<reference evidence="4" key="1">
    <citation type="journal article" date="2014" name="Int. J. Syst. Evol. Microbiol.">
        <title>Complete genome sequence of Corynebacterium casei LMG S-19264T (=DSM 44701T), isolated from a smear-ripened cheese.</title>
        <authorList>
            <consortium name="US DOE Joint Genome Institute (JGI-PGF)"/>
            <person name="Walter F."/>
            <person name="Albersmeier A."/>
            <person name="Kalinowski J."/>
            <person name="Ruckert C."/>
        </authorList>
    </citation>
    <scope>NUCLEOTIDE SEQUENCE</scope>
    <source>
        <strain evidence="4">CGMCC 1.15533</strain>
    </source>
</reference>
<dbReference type="Pfam" id="PF02517">
    <property type="entry name" value="Rce1-like"/>
    <property type="match status" value="1"/>
</dbReference>
<feature type="transmembrane region" description="Helical" evidence="2">
    <location>
        <begin position="267"/>
        <end position="286"/>
    </location>
</feature>
<sequence length="289" mass="32232">MKDNRILVGVYESAHPTPVWLVPVVAILCLIGGEILTFVFGLIFFPLVTRLLNTSGFLFIELGSFAATSLVLMTWIKYVEKRSIQSLGFFQKHAGLELLKGIAWGFLAFSLLFLIIFLAGGYSIQGLDMRLGNLLYALAIFPFWLIQGGTEELLTRSWMMPELHRKCSLIVSILLSSSFFAILHMLNQGIAILPIVNLILFSIFACLYLLYTDHIWGVAGFHAVWNFAQGNLYGTPVSGHVVEQRILHVTSNPIPDYLSGGNFGPEGSIFTTILFICASLYLYRLVKKS</sequence>
<dbReference type="GO" id="GO:0006508">
    <property type="term" value="P:proteolysis"/>
    <property type="evidence" value="ECO:0007669"/>
    <property type="project" value="UniProtKB-KW"/>
</dbReference>
<keyword evidence="2" id="KW-1133">Transmembrane helix</keyword>
<feature type="transmembrane region" description="Helical" evidence="2">
    <location>
        <begin position="57"/>
        <end position="78"/>
    </location>
</feature>
<dbReference type="InterPro" id="IPR003675">
    <property type="entry name" value="Rce1/LyrA-like_dom"/>
</dbReference>
<feature type="transmembrane region" description="Helical" evidence="2">
    <location>
        <begin position="20"/>
        <end position="45"/>
    </location>
</feature>
<feature type="transmembrane region" description="Helical" evidence="2">
    <location>
        <begin position="169"/>
        <end position="186"/>
    </location>
</feature>
<proteinExistence type="inferred from homology"/>
<dbReference type="PANTHER" id="PTHR39430:SF1">
    <property type="entry name" value="PROTEASE"/>
    <property type="match status" value="1"/>
</dbReference>
<reference evidence="4" key="2">
    <citation type="submission" date="2020-09" db="EMBL/GenBank/DDBJ databases">
        <authorList>
            <person name="Sun Q."/>
            <person name="Zhou Y."/>
        </authorList>
    </citation>
    <scope>NUCLEOTIDE SEQUENCE</scope>
    <source>
        <strain evidence="4">CGMCC 1.15533</strain>
    </source>
</reference>
<comment type="similarity">
    <text evidence="1">Belongs to the UPF0177 family.</text>
</comment>
<keyword evidence="4" id="KW-0645">Protease</keyword>
<evidence type="ECO:0000256" key="1">
    <source>
        <dbReference type="ARBA" id="ARBA00009067"/>
    </source>
</evidence>
<feature type="transmembrane region" description="Helical" evidence="2">
    <location>
        <begin position="191"/>
        <end position="211"/>
    </location>
</feature>
<feature type="transmembrane region" description="Helical" evidence="2">
    <location>
        <begin position="131"/>
        <end position="149"/>
    </location>
</feature>
<protein>
    <submittedName>
        <fullName evidence="4">CAAX amino protease</fullName>
    </submittedName>
</protein>
<feature type="domain" description="CAAX prenyl protease 2/Lysostaphin resistance protein A-like" evidence="3">
    <location>
        <begin position="136"/>
        <end position="227"/>
    </location>
</feature>
<dbReference type="RefSeq" id="WP_068990847.1">
    <property type="nucleotide sequence ID" value="NZ_BMJN01000018.1"/>
</dbReference>
<evidence type="ECO:0000256" key="2">
    <source>
        <dbReference type="SAM" id="Phobius"/>
    </source>
</evidence>
<gene>
    <name evidence="4" type="ORF">GCM10011510_11730</name>
</gene>
<dbReference type="PANTHER" id="PTHR39430">
    <property type="entry name" value="MEMBRANE-ASSOCIATED PROTEASE-RELATED"/>
    <property type="match status" value="1"/>
</dbReference>
<comment type="caution">
    <text evidence="4">The sequence shown here is derived from an EMBL/GenBank/DDBJ whole genome shotgun (WGS) entry which is preliminary data.</text>
</comment>
<evidence type="ECO:0000313" key="5">
    <source>
        <dbReference type="Proteomes" id="UP000660801"/>
    </source>
</evidence>
<organism evidence="4 5">
    <name type="scientific">Streptococcus himalayensis</name>
    <dbReference type="NCBI Taxonomy" id="1888195"/>
    <lineage>
        <taxon>Bacteria</taxon>
        <taxon>Bacillati</taxon>
        <taxon>Bacillota</taxon>
        <taxon>Bacilli</taxon>
        <taxon>Lactobacillales</taxon>
        <taxon>Streptococcaceae</taxon>
        <taxon>Streptococcus</taxon>
    </lineage>
</organism>
<evidence type="ECO:0000313" key="4">
    <source>
        <dbReference type="EMBL" id="GGE32095.1"/>
    </source>
</evidence>
<keyword evidence="2" id="KW-0812">Transmembrane</keyword>
<accession>A0A917A6Z8</accession>
<keyword evidence="4" id="KW-0378">Hydrolase</keyword>
<keyword evidence="2" id="KW-0472">Membrane</keyword>